<evidence type="ECO:0000313" key="1">
    <source>
        <dbReference type="EMBL" id="OHF03493.1"/>
    </source>
</evidence>
<proteinExistence type="predicted"/>
<organism evidence="1 2">
    <name type="scientific">Colletotrichum orchidophilum</name>
    <dbReference type="NCBI Taxonomy" id="1209926"/>
    <lineage>
        <taxon>Eukaryota</taxon>
        <taxon>Fungi</taxon>
        <taxon>Dikarya</taxon>
        <taxon>Ascomycota</taxon>
        <taxon>Pezizomycotina</taxon>
        <taxon>Sordariomycetes</taxon>
        <taxon>Hypocreomycetidae</taxon>
        <taxon>Glomerellales</taxon>
        <taxon>Glomerellaceae</taxon>
        <taxon>Colletotrichum</taxon>
    </lineage>
</organism>
<dbReference type="AlphaFoldDB" id="A0A1G4BQ93"/>
<dbReference type="EMBL" id="MJBS01000006">
    <property type="protein sequence ID" value="OHF03493.1"/>
    <property type="molecule type" value="Genomic_DNA"/>
</dbReference>
<dbReference type="GeneID" id="34554378"/>
<name>A0A1G4BQ93_9PEZI</name>
<evidence type="ECO:0000313" key="2">
    <source>
        <dbReference type="Proteomes" id="UP000176998"/>
    </source>
</evidence>
<protein>
    <submittedName>
        <fullName evidence="1">Uncharacterized protein</fullName>
    </submittedName>
</protein>
<keyword evidence="2" id="KW-1185">Reference proteome</keyword>
<gene>
    <name evidence="1" type="ORF">CORC01_01212</name>
</gene>
<accession>A0A1G4BQ93</accession>
<sequence>MNHSRRHHSLFSFCCPQSLILPTHETPNLSRDWTS</sequence>
<dbReference type="Proteomes" id="UP000176998">
    <property type="component" value="Unassembled WGS sequence"/>
</dbReference>
<comment type="caution">
    <text evidence="1">The sequence shown here is derived from an EMBL/GenBank/DDBJ whole genome shotgun (WGS) entry which is preliminary data.</text>
</comment>
<reference evidence="1 2" key="1">
    <citation type="submission" date="2016-09" db="EMBL/GenBank/DDBJ databases">
        <authorList>
            <person name="Capua I."/>
            <person name="De Benedictis P."/>
            <person name="Joannis T."/>
            <person name="Lombin L.H."/>
            <person name="Cattoli G."/>
        </authorList>
    </citation>
    <scope>NUCLEOTIDE SEQUENCE [LARGE SCALE GENOMIC DNA]</scope>
    <source>
        <strain evidence="1 2">IMI 309357</strain>
    </source>
</reference>
<dbReference type="RefSeq" id="XP_022480629.1">
    <property type="nucleotide sequence ID" value="XM_022612868.1"/>
</dbReference>